<name>A0A8I0DQE6_9CLOT</name>
<proteinExistence type="predicted"/>
<feature type="region of interest" description="Disordered" evidence="1">
    <location>
        <begin position="491"/>
        <end position="516"/>
    </location>
</feature>
<sequence>MRYMGPFFRMNNLSQDEINTQLFFFAKEAIRTIVLESKCGLVSSIKSYKRLSSNNDISINSNISPLLCVYKKASPNYIHSKNSNGFDEDTFRKEINPTSNALMTLSILELADYYDNFKGKDRNLYAFHDIYIKLAKEQLEFYSVNLRSADGTFTSKKNNGENNYKNFNLSDKDKKFKFSDQAYMMLAYYLYSLKNPESDVYDAYKAFAMEILQVFVEFKDKIYETSLDEICKILLAFNVLYSYDDLDDLKLLIIDFADYAMNKLDEKDYYVEELDTVCLCSIALSLSYKHTNILGFFDKTSEIINKLYDLYDAKNEAFYKLSSKKDIKYSCFDINFYFLAFVIYSDINENKSSYKDLISSIYKKFFISSGIITSWPEAPTLDDYERYRGYSLKSTDMLNETYFKMSNIPTPSSSGTAPIFIKYVNYNKKKDEFTTSHISFDSYKNFFLFYLFIFFFKDKCINNLYNSSYGTDPFPLNTETIPNIDTIIESNPMSDKDISDKENKNNIPNNPTDLSENIDYNLNNSSADILSNDIGEDYLSYNDITREEDTEDAFVVDEKNED</sequence>
<evidence type="ECO:0000313" key="3">
    <source>
        <dbReference type="Proteomes" id="UP000662088"/>
    </source>
</evidence>
<keyword evidence="3" id="KW-1185">Reference proteome</keyword>
<feature type="compositionally biased region" description="Basic and acidic residues" evidence="1">
    <location>
        <begin position="494"/>
        <end position="504"/>
    </location>
</feature>
<reference evidence="2" key="1">
    <citation type="submission" date="2020-08" db="EMBL/GenBank/DDBJ databases">
        <title>Genome public.</title>
        <authorList>
            <person name="Liu C."/>
            <person name="Sun Q."/>
        </authorList>
    </citation>
    <scope>NUCLEOTIDE SEQUENCE</scope>
    <source>
        <strain evidence="2">NSJ-42</strain>
    </source>
</reference>
<dbReference type="Proteomes" id="UP000662088">
    <property type="component" value="Unassembled WGS sequence"/>
</dbReference>
<dbReference type="AlphaFoldDB" id="A0A8I0DQE6"/>
<dbReference type="EMBL" id="JACOOQ010000027">
    <property type="protein sequence ID" value="MBC5641186.1"/>
    <property type="molecule type" value="Genomic_DNA"/>
</dbReference>
<evidence type="ECO:0000313" key="2">
    <source>
        <dbReference type="EMBL" id="MBC5641186.1"/>
    </source>
</evidence>
<evidence type="ECO:0000256" key="1">
    <source>
        <dbReference type="SAM" id="MobiDB-lite"/>
    </source>
</evidence>
<comment type="caution">
    <text evidence="2">The sequence shown here is derived from an EMBL/GenBank/DDBJ whole genome shotgun (WGS) entry which is preliminary data.</text>
</comment>
<gene>
    <name evidence="2" type="ORF">H8R92_12520</name>
</gene>
<protein>
    <submittedName>
        <fullName evidence="2">Uncharacterized protein</fullName>
    </submittedName>
</protein>
<organism evidence="2 3">
    <name type="scientific">Clostridium lentum</name>
    <dbReference type="NCBI Taxonomy" id="2763037"/>
    <lineage>
        <taxon>Bacteria</taxon>
        <taxon>Bacillati</taxon>
        <taxon>Bacillota</taxon>
        <taxon>Clostridia</taxon>
        <taxon>Eubacteriales</taxon>
        <taxon>Clostridiaceae</taxon>
        <taxon>Clostridium</taxon>
    </lineage>
</organism>
<accession>A0A8I0DQE6</accession>
<feature type="compositionally biased region" description="Polar residues" evidence="1">
    <location>
        <begin position="505"/>
        <end position="516"/>
    </location>
</feature>